<keyword evidence="3" id="KW-1185">Reference proteome</keyword>
<feature type="transmembrane region" description="Helical" evidence="1">
    <location>
        <begin position="33"/>
        <end position="56"/>
    </location>
</feature>
<accession>A0A927AWT0</accession>
<name>A0A927AWT0_9BACT</name>
<dbReference type="AlphaFoldDB" id="A0A927AWT0"/>
<evidence type="ECO:0000313" key="2">
    <source>
        <dbReference type="EMBL" id="MBD2705806.1"/>
    </source>
</evidence>
<evidence type="ECO:0000256" key="1">
    <source>
        <dbReference type="SAM" id="Phobius"/>
    </source>
</evidence>
<keyword evidence="1" id="KW-1133">Transmembrane helix</keyword>
<evidence type="ECO:0000313" key="3">
    <source>
        <dbReference type="Proteomes" id="UP000598820"/>
    </source>
</evidence>
<feature type="transmembrane region" description="Helical" evidence="1">
    <location>
        <begin position="68"/>
        <end position="91"/>
    </location>
</feature>
<keyword evidence="1" id="KW-0472">Membrane</keyword>
<dbReference type="EMBL" id="JACWZY010000073">
    <property type="protein sequence ID" value="MBD2705806.1"/>
    <property type="molecule type" value="Genomic_DNA"/>
</dbReference>
<protein>
    <submittedName>
        <fullName evidence="2">Uncharacterized protein</fullName>
    </submittedName>
</protein>
<gene>
    <name evidence="2" type="ORF">IC229_34725</name>
</gene>
<sequence length="92" mass="9633">MIFALYGLSALSLLFSIGGLLVAQFASKFEGGAGIGGSFLFLIGAVCSGALAILLYRQWAMLSTLDRVVGGVGCLPLLAVLLVLVYVLFIYK</sequence>
<reference evidence="2" key="1">
    <citation type="submission" date="2020-09" db="EMBL/GenBank/DDBJ databases">
        <authorList>
            <person name="Kim M.K."/>
        </authorList>
    </citation>
    <scope>NUCLEOTIDE SEQUENCE</scope>
    <source>
        <strain evidence="2">BT702</strain>
    </source>
</reference>
<keyword evidence="1" id="KW-0812">Transmembrane</keyword>
<dbReference type="RefSeq" id="WP_190893570.1">
    <property type="nucleotide sequence ID" value="NZ_JACWZY010000073.1"/>
</dbReference>
<comment type="caution">
    <text evidence="2">The sequence shown here is derived from an EMBL/GenBank/DDBJ whole genome shotgun (WGS) entry which is preliminary data.</text>
</comment>
<organism evidence="2 3">
    <name type="scientific">Spirosoma profusum</name>
    <dbReference type="NCBI Taxonomy" id="2771354"/>
    <lineage>
        <taxon>Bacteria</taxon>
        <taxon>Pseudomonadati</taxon>
        <taxon>Bacteroidota</taxon>
        <taxon>Cytophagia</taxon>
        <taxon>Cytophagales</taxon>
        <taxon>Cytophagaceae</taxon>
        <taxon>Spirosoma</taxon>
    </lineage>
</organism>
<proteinExistence type="predicted"/>
<dbReference type="Proteomes" id="UP000598820">
    <property type="component" value="Unassembled WGS sequence"/>
</dbReference>